<protein>
    <recommendedName>
        <fullName evidence="5">PknH-like extracellular domain-containing protein</fullName>
    </recommendedName>
</protein>
<keyword evidence="4" id="KW-1185">Reference proteome</keyword>
<accession>A0ABP8K182</accession>
<feature type="compositionally biased region" description="Low complexity" evidence="1">
    <location>
        <begin position="259"/>
        <end position="288"/>
    </location>
</feature>
<evidence type="ECO:0000256" key="1">
    <source>
        <dbReference type="SAM" id="MobiDB-lite"/>
    </source>
</evidence>
<dbReference type="RefSeq" id="WP_344998568.1">
    <property type="nucleotide sequence ID" value="NZ_BAABFR010000067.1"/>
</dbReference>
<evidence type="ECO:0000313" key="4">
    <source>
        <dbReference type="Proteomes" id="UP001500635"/>
    </source>
</evidence>
<gene>
    <name evidence="3" type="ORF">GCM10023147_36110</name>
</gene>
<evidence type="ECO:0000313" key="3">
    <source>
        <dbReference type="EMBL" id="GAA4399132.1"/>
    </source>
</evidence>
<feature type="signal peptide" evidence="2">
    <location>
        <begin position="1"/>
        <end position="27"/>
    </location>
</feature>
<comment type="caution">
    <text evidence="3">The sequence shown here is derived from an EMBL/GenBank/DDBJ whole genome shotgun (WGS) entry which is preliminary data.</text>
</comment>
<organism evidence="3 4">
    <name type="scientific">Tsukamurella soli</name>
    <dbReference type="NCBI Taxonomy" id="644556"/>
    <lineage>
        <taxon>Bacteria</taxon>
        <taxon>Bacillati</taxon>
        <taxon>Actinomycetota</taxon>
        <taxon>Actinomycetes</taxon>
        <taxon>Mycobacteriales</taxon>
        <taxon>Tsukamurellaceae</taxon>
        <taxon>Tsukamurella</taxon>
    </lineage>
</organism>
<feature type="chain" id="PRO_5046728117" description="PknH-like extracellular domain-containing protein" evidence="2">
    <location>
        <begin position="28"/>
        <end position="288"/>
    </location>
</feature>
<dbReference type="EMBL" id="BAABFR010000067">
    <property type="protein sequence ID" value="GAA4399132.1"/>
    <property type="molecule type" value="Genomic_DNA"/>
</dbReference>
<evidence type="ECO:0008006" key="5">
    <source>
        <dbReference type="Google" id="ProtNLM"/>
    </source>
</evidence>
<feature type="compositionally biased region" description="Pro residues" evidence="1">
    <location>
        <begin position="242"/>
        <end position="252"/>
    </location>
</feature>
<dbReference type="Proteomes" id="UP001500635">
    <property type="component" value="Unassembled WGS sequence"/>
</dbReference>
<sequence>MKNTSVAAAALSVAAVAAIAVPTVASAAPAAPASPSGAATALFDANGTPKALAGQMVLGYNNVPQGMNYNASILSGAGAGWDSVWAGLNAVKVAPPECKAAYAGFPIPKGTDAAQTNATGNAISYSIVVAKFKADLGAMKASAAKCTKFTIRQGAVVSQVVAKPLTVPDGGPDSVGVEFDVTARRGNLTQYTISRSYTAVVDGVTVALRGSRATLEPISFGPSDDAAINATIATQIAVIKNPPTPEVLPAPAPKKGKPGAKPSGTAKPAAAPGKPAAAASTTAAPKPN</sequence>
<feature type="region of interest" description="Disordered" evidence="1">
    <location>
        <begin position="242"/>
        <end position="288"/>
    </location>
</feature>
<proteinExistence type="predicted"/>
<keyword evidence="2" id="KW-0732">Signal</keyword>
<name>A0ABP8K182_9ACTN</name>
<evidence type="ECO:0000256" key="2">
    <source>
        <dbReference type="SAM" id="SignalP"/>
    </source>
</evidence>
<reference evidence="4" key="1">
    <citation type="journal article" date="2019" name="Int. J. Syst. Evol. Microbiol.">
        <title>The Global Catalogue of Microorganisms (GCM) 10K type strain sequencing project: providing services to taxonomists for standard genome sequencing and annotation.</title>
        <authorList>
            <consortium name="The Broad Institute Genomics Platform"/>
            <consortium name="The Broad Institute Genome Sequencing Center for Infectious Disease"/>
            <person name="Wu L."/>
            <person name="Ma J."/>
        </authorList>
    </citation>
    <scope>NUCLEOTIDE SEQUENCE [LARGE SCALE GENOMIC DNA]</scope>
    <source>
        <strain evidence="4">JCM 17688</strain>
    </source>
</reference>